<feature type="transmembrane region" description="Helical" evidence="1">
    <location>
        <begin position="9"/>
        <end position="27"/>
    </location>
</feature>
<comment type="caution">
    <text evidence="2">The sequence shown here is derived from an EMBL/GenBank/DDBJ whole genome shotgun (WGS) entry which is preliminary data.</text>
</comment>
<feature type="transmembrane region" description="Helical" evidence="1">
    <location>
        <begin position="90"/>
        <end position="114"/>
    </location>
</feature>
<dbReference type="RefSeq" id="WP_273640639.1">
    <property type="nucleotide sequence ID" value="NZ_JAQQXP010000001.1"/>
</dbReference>
<proteinExistence type="predicted"/>
<evidence type="ECO:0000256" key="1">
    <source>
        <dbReference type="SAM" id="Phobius"/>
    </source>
</evidence>
<name>A0ABT5L2V0_9ALTE</name>
<accession>A0ABT5L2V0</accession>
<keyword evidence="1" id="KW-0812">Transmembrane</keyword>
<dbReference type="EMBL" id="JAQQXP010000001">
    <property type="protein sequence ID" value="MDC8831378.1"/>
    <property type="molecule type" value="Genomic_DNA"/>
</dbReference>
<feature type="transmembrane region" description="Helical" evidence="1">
    <location>
        <begin position="61"/>
        <end position="84"/>
    </location>
</feature>
<evidence type="ECO:0000313" key="2">
    <source>
        <dbReference type="EMBL" id="MDC8831378.1"/>
    </source>
</evidence>
<protein>
    <submittedName>
        <fullName evidence="2">Uncharacterized protein</fullName>
    </submittedName>
</protein>
<dbReference type="Proteomes" id="UP001218788">
    <property type="component" value="Unassembled WGS sequence"/>
</dbReference>
<keyword evidence="3" id="KW-1185">Reference proteome</keyword>
<sequence>MSLQQTSELFLIIAAFSFVMAIFPAQYGAVYTGLNIAISGIIIFIVGLLISFPVKPDFNRALASTIGSLSFYFALIFLISFIGFCVKGSITFLSPSTFLNVFIFIASFVIAVFFKARGRVW</sequence>
<organism evidence="2 3">
    <name type="scientific">Alteromonas gilva</name>
    <dbReference type="NCBI Taxonomy" id="2987522"/>
    <lineage>
        <taxon>Bacteria</taxon>
        <taxon>Pseudomonadati</taxon>
        <taxon>Pseudomonadota</taxon>
        <taxon>Gammaproteobacteria</taxon>
        <taxon>Alteromonadales</taxon>
        <taxon>Alteromonadaceae</taxon>
        <taxon>Alteromonas/Salinimonas group</taxon>
        <taxon>Alteromonas</taxon>
    </lineage>
</organism>
<feature type="transmembrane region" description="Helical" evidence="1">
    <location>
        <begin position="33"/>
        <end position="54"/>
    </location>
</feature>
<reference evidence="2 3" key="1">
    <citation type="submission" date="2022-10" db="EMBL/GenBank/DDBJ databases">
        <title>Alteromonas sp. chi3 Genome sequencing.</title>
        <authorList>
            <person name="Park S."/>
        </authorList>
    </citation>
    <scope>NUCLEOTIDE SEQUENCE [LARGE SCALE GENOMIC DNA]</scope>
    <source>
        <strain evidence="3">chi3</strain>
    </source>
</reference>
<keyword evidence="1" id="KW-0472">Membrane</keyword>
<evidence type="ECO:0000313" key="3">
    <source>
        <dbReference type="Proteomes" id="UP001218788"/>
    </source>
</evidence>
<keyword evidence="1" id="KW-1133">Transmembrane helix</keyword>
<gene>
    <name evidence="2" type="ORF">OIK42_11460</name>
</gene>